<evidence type="ECO:0000256" key="1">
    <source>
        <dbReference type="SAM" id="MobiDB-lite"/>
    </source>
</evidence>
<sequence>MVSKFRNMFYHNKKRETTKIGTCTPFCDFDRARQSFRQSLRMGPLRRARQPSRPQSPQTTQPTIPPPSPTQLARLSNEQTTNETDRLSQVPGNNHISASTPAAPIASPEQNRPLRGEPCRNMFRYLLPSSASPSKEKLHAGKDFSYRHPPDAAEIATEAPIPRPTNGLVHSTSSTSLTNLISQLKLSQRSGHLWCETEPEPPGQGQRVGHASSLDGISSSGRHHPPHHPPHHHQHHPPANSQPQHQHHPSQHHLPHLPPSRTTPEPQPPQPPSKPPARSATCSALPSTKAADEIPPRLRPHTLDNFSEATRNHVAKCFPITSSESDLQRYRTSALWDPTASLSNLASDSIKHKVLSVPEYKRMANCTYRFPSSSASCSGKMDAILKLQNMFYENKKQETTEIDPPTLYSIQDNGSAKFFQGAMHTPNMGEKVAQVRGGEREKKNYVFCVNEYAPALIAVASPLAGR</sequence>
<feature type="compositionally biased region" description="Pro residues" evidence="1">
    <location>
        <begin position="265"/>
        <end position="275"/>
    </location>
</feature>
<accession>A0ABD0Y655</accession>
<dbReference type="Proteomes" id="UP001558652">
    <property type="component" value="Unassembled WGS sequence"/>
</dbReference>
<protein>
    <submittedName>
        <fullName evidence="2">Uncharacterized protein</fullName>
    </submittedName>
</protein>
<feature type="compositionally biased region" description="Low complexity" evidence="1">
    <location>
        <begin position="51"/>
        <end position="62"/>
    </location>
</feature>
<feature type="compositionally biased region" description="Basic residues" evidence="1">
    <location>
        <begin position="221"/>
        <end position="236"/>
    </location>
</feature>
<feature type="compositionally biased region" description="Basic residues" evidence="1">
    <location>
        <begin position="245"/>
        <end position="255"/>
    </location>
</feature>
<feature type="compositionally biased region" description="Polar residues" evidence="1">
    <location>
        <begin position="73"/>
        <end position="82"/>
    </location>
</feature>
<dbReference type="AlphaFoldDB" id="A0ABD0Y655"/>
<keyword evidence="3" id="KW-1185">Reference proteome</keyword>
<proteinExistence type="predicted"/>
<feature type="compositionally biased region" description="Low complexity" evidence="1">
    <location>
        <begin position="96"/>
        <end position="108"/>
    </location>
</feature>
<gene>
    <name evidence="2" type="ORF">AAG570_003525</name>
</gene>
<evidence type="ECO:0000313" key="3">
    <source>
        <dbReference type="Proteomes" id="UP001558652"/>
    </source>
</evidence>
<evidence type="ECO:0000313" key="2">
    <source>
        <dbReference type="EMBL" id="KAL1122119.1"/>
    </source>
</evidence>
<feature type="region of interest" description="Disordered" evidence="1">
    <location>
        <begin position="194"/>
        <end position="303"/>
    </location>
</feature>
<comment type="caution">
    <text evidence="2">The sequence shown here is derived from an EMBL/GenBank/DDBJ whole genome shotgun (WGS) entry which is preliminary data.</text>
</comment>
<organism evidence="2 3">
    <name type="scientific">Ranatra chinensis</name>
    <dbReference type="NCBI Taxonomy" id="642074"/>
    <lineage>
        <taxon>Eukaryota</taxon>
        <taxon>Metazoa</taxon>
        <taxon>Ecdysozoa</taxon>
        <taxon>Arthropoda</taxon>
        <taxon>Hexapoda</taxon>
        <taxon>Insecta</taxon>
        <taxon>Pterygota</taxon>
        <taxon>Neoptera</taxon>
        <taxon>Paraneoptera</taxon>
        <taxon>Hemiptera</taxon>
        <taxon>Heteroptera</taxon>
        <taxon>Panheteroptera</taxon>
        <taxon>Nepomorpha</taxon>
        <taxon>Nepidae</taxon>
        <taxon>Ranatrinae</taxon>
        <taxon>Ranatra</taxon>
    </lineage>
</organism>
<name>A0ABD0Y655_9HEMI</name>
<feature type="region of interest" description="Disordered" evidence="1">
    <location>
        <begin position="39"/>
        <end position="116"/>
    </location>
</feature>
<reference evidence="2 3" key="1">
    <citation type="submission" date="2024-07" db="EMBL/GenBank/DDBJ databases">
        <title>Chromosome-level genome assembly of the water stick insect Ranatra chinensis (Heteroptera: Nepidae).</title>
        <authorList>
            <person name="Liu X."/>
        </authorList>
    </citation>
    <scope>NUCLEOTIDE SEQUENCE [LARGE SCALE GENOMIC DNA]</scope>
    <source>
        <strain evidence="2">Cailab_2021Rc</strain>
        <tissue evidence="2">Muscle</tissue>
    </source>
</reference>
<dbReference type="EMBL" id="JBFDAA010000014">
    <property type="protein sequence ID" value="KAL1122119.1"/>
    <property type="molecule type" value="Genomic_DNA"/>
</dbReference>